<dbReference type="Gene3D" id="6.10.280.190">
    <property type="match status" value="1"/>
</dbReference>
<dbReference type="PANTHER" id="PTHR42792:SF2">
    <property type="entry name" value="FLAGELLIN"/>
    <property type="match status" value="1"/>
</dbReference>
<dbReference type="AlphaFoldDB" id="A0A7U8GRE8"/>
<evidence type="ECO:0000256" key="2">
    <source>
        <dbReference type="ARBA" id="ARBA00022525"/>
    </source>
</evidence>
<keyword evidence="2 4" id="KW-0964">Secreted</keyword>
<evidence type="ECO:0000313" key="8">
    <source>
        <dbReference type="Proteomes" id="UP000002171"/>
    </source>
</evidence>
<dbReference type="InterPro" id="IPR001492">
    <property type="entry name" value="Flagellin"/>
</dbReference>
<reference evidence="7 8" key="1">
    <citation type="submission" date="2006-02" db="EMBL/GenBank/DDBJ databases">
        <authorList>
            <person name="Pinhassi J."/>
            <person name="Pedros-Alio C."/>
            <person name="Ferriera S."/>
            <person name="Johnson J."/>
            <person name="Kravitz S."/>
            <person name="Halpern A."/>
            <person name="Remington K."/>
            <person name="Beeson K."/>
            <person name="Tran B."/>
            <person name="Rogers Y.-H."/>
            <person name="Friedman R."/>
            <person name="Venter J.C."/>
        </authorList>
    </citation>
    <scope>NUCLEOTIDE SEQUENCE [LARGE SCALE GENOMIC DNA]</scope>
    <source>
        <strain evidence="7 8">MED92</strain>
    </source>
</reference>
<dbReference type="EMBL" id="AAOW01000024">
    <property type="protein sequence ID" value="EAR60085.1"/>
    <property type="molecule type" value="Genomic_DNA"/>
</dbReference>
<dbReference type="Pfam" id="PF00669">
    <property type="entry name" value="Flagellin_N"/>
    <property type="match status" value="1"/>
</dbReference>
<dbReference type="OrthoDB" id="9796789at2"/>
<dbReference type="RefSeq" id="WP_007021092.1">
    <property type="nucleotide sequence ID" value="NZ_CH724125.1"/>
</dbReference>
<accession>A0A7U8GRE8</accession>
<dbReference type="Gene3D" id="2.60.40.4390">
    <property type="match status" value="1"/>
</dbReference>
<comment type="function">
    <text evidence="4">Flagellin is the subunit protein which polymerizes to form the filaments of bacterial flagella.</text>
</comment>
<evidence type="ECO:0000313" key="7">
    <source>
        <dbReference type="EMBL" id="EAR60085.1"/>
    </source>
</evidence>
<dbReference type="InterPro" id="IPR046358">
    <property type="entry name" value="Flagellin_C"/>
</dbReference>
<dbReference type="Pfam" id="PF00700">
    <property type="entry name" value="Flagellin_C"/>
    <property type="match status" value="1"/>
</dbReference>
<dbReference type="PRINTS" id="PR00207">
    <property type="entry name" value="FLAGELLIN"/>
</dbReference>
<dbReference type="GO" id="GO:0005576">
    <property type="term" value="C:extracellular region"/>
    <property type="evidence" value="ECO:0007669"/>
    <property type="project" value="UniProtKB-SubCell"/>
</dbReference>
<feature type="domain" description="Flagellin C-terminal" evidence="6">
    <location>
        <begin position="515"/>
        <end position="600"/>
    </location>
</feature>
<name>A0A7U8GRE8_NEPCE</name>
<sequence>MAMVINSNIMSLNAQRNLMISQGDQNQAMERLTSGKRINSAADDAAGLAISNRMTSQVRGLDQAIRNANDGISLIQTAEGALDETTNILQRMRELSIQSANGTYDEGNRGTLNAEVQQLVAEIDRISETTKFNGLNILDGTLGNVDLQAGADANETIALEIGALDSRSIGGSGGTIIGEAVTAIGVLETITGATGTGALTINDQAISSLTGEAILQDQLDSINADINDYGAEVSTLVEWESAGVGDGVLVAGTDEVTITVTNNFEDATSFVITDTQNMDDLVSKINDVAGGTVQASVNQDGKLILRAENAGSIAVADTAGRVDEAFGLSAGTTTDTQFFSLVVNDTSADQSGVKIEQAGTGASAAYDIADNIGIDLSDDNGNLLSQSLSGTADLSGTTVQAGDLIINGVEIGEITGGTTEALTVDAAVEAINKMSDQTGVVAFESDTSGAGGVSGIGLRSASGDEIAIEYASDLNSTQETAILNLTGLQERNASEGAGSVASIDISTAAGAQKAIGIIDSALEEINATRGDLGAINNRLDFTINNLSNVSENVAAARSRIEDADFAAESAALSRAQVLQQAGTAMLAQANAAPQQVLSLLQ</sequence>
<keyword evidence="8" id="KW-1185">Reference proteome</keyword>
<evidence type="ECO:0000256" key="1">
    <source>
        <dbReference type="ARBA" id="ARBA00005709"/>
    </source>
</evidence>
<dbReference type="InterPro" id="IPR042187">
    <property type="entry name" value="Flagellin_C_sub2"/>
</dbReference>
<keyword evidence="7" id="KW-0966">Cell projection</keyword>
<dbReference type="GO" id="GO:0005198">
    <property type="term" value="F:structural molecule activity"/>
    <property type="evidence" value="ECO:0007669"/>
    <property type="project" value="UniProtKB-UniRule"/>
</dbReference>
<evidence type="ECO:0000259" key="6">
    <source>
        <dbReference type="Pfam" id="PF00700"/>
    </source>
</evidence>
<dbReference type="Gene3D" id="1.20.1330.10">
    <property type="entry name" value="f41 fragment of flagellin, N-terminal domain"/>
    <property type="match status" value="2"/>
</dbReference>
<dbReference type="InterPro" id="IPR001029">
    <property type="entry name" value="Flagellin_N"/>
</dbReference>
<evidence type="ECO:0000259" key="5">
    <source>
        <dbReference type="Pfam" id="PF00669"/>
    </source>
</evidence>
<organism evidence="7 8">
    <name type="scientific">Neptuniibacter caesariensis</name>
    <dbReference type="NCBI Taxonomy" id="207954"/>
    <lineage>
        <taxon>Bacteria</taxon>
        <taxon>Pseudomonadati</taxon>
        <taxon>Pseudomonadota</taxon>
        <taxon>Gammaproteobacteria</taxon>
        <taxon>Oceanospirillales</taxon>
        <taxon>Oceanospirillaceae</taxon>
        <taxon>Neptuniibacter</taxon>
    </lineage>
</organism>
<gene>
    <name evidence="7" type="ORF">MED92_17137</name>
</gene>
<evidence type="ECO:0000256" key="3">
    <source>
        <dbReference type="ARBA" id="ARBA00023143"/>
    </source>
</evidence>
<comment type="similarity">
    <text evidence="1 4">Belongs to the bacterial flagellin family.</text>
</comment>
<feature type="domain" description="Flagellin N-terminal" evidence="5">
    <location>
        <begin position="5"/>
        <end position="141"/>
    </location>
</feature>
<keyword evidence="3 4" id="KW-0975">Bacterial flagellum</keyword>
<dbReference type="PANTHER" id="PTHR42792">
    <property type="entry name" value="FLAGELLIN"/>
    <property type="match status" value="1"/>
</dbReference>
<comment type="caution">
    <text evidence="7">The sequence shown here is derived from an EMBL/GenBank/DDBJ whole genome shotgun (WGS) entry which is preliminary data.</text>
</comment>
<evidence type="ECO:0000256" key="4">
    <source>
        <dbReference type="RuleBase" id="RU362073"/>
    </source>
</evidence>
<keyword evidence="7" id="KW-0282">Flagellum</keyword>
<dbReference type="Gene3D" id="6.10.10.10">
    <property type="entry name" value="Flagellar export chaperone, C-terminal domain"/>
    <property type="match status" value="1"/>
</dbReference>
<dbReference type="Gene3D" id="2.170.280.10">
    <property type="entry name" value="f41 fragment of flagellin, middle domain"/>
    <property type="match status" value="1"/>
</dbReference>
<dbReference type="Proteomes" id="UP000002171">
    <property type="component" value="Unassembled WGS sequence"/>
</dbReference>
<dbReference type="Gene3D" id="2.30.220.10">
    <property type="entry name" value="f41 fragment of flagellin, C-terminal domain"/>
    <property type="match status" value="1"/>
</dbReference>
<keyword evidence="7" id="KW-0969">Cilium</keyword>
<proteinExistence type="inferred from homology"/>
<dbReference type="GO" id="GO:0009288">
    <property type="term" value="C:bacterial-type flagellum"/>
    <property type="evidence" value="ECO:0007669"/>
    <property type="project" value="UniProtKB-SubCell"/>
</dbReference>
<dbReference type="SUPFAM" id="SSF64518">
    <property type="entry name" value="Phase 1 flagellin"/>
    <property type="match status" value="1"/>
</dbReference>
<protein>
    <recommendedName>
        <fullName evidence="4">Flagellin</fullName>
    </recommendedName>
</protein>
<comment type="subcellular location">
    <subcellularLocation>
        <location evidence="4">Secreted</location>
    </subcellularLocation>
    <subcellularLocation>
        <location evidence="4">Bacterial flagellum</location>
    </subcellularLocation>
</comment>